<proteinExistence type="predicted"/>
<dbReference type="EMBL" id="MU003904">
    <property type="protein sequence ID" value="KAF2716032.1"/>
    <property type="molecule type" value="Genomic_DNA"/>
</dbReference>
<evidence type="ECO:0000313" key="1">
    <source>
        <dbReference type="EMBL" id="KAF2716032.1"/>
    </source>
</evidence>
<protein>
    <submittedName>
        <fullName evidence="1">Uncharacterized protein</fullName>
    </submittedName>
</protein>
<name>A0A9P4Q0W2_9PEZI</name>
<evidence type="ECO:0000313" key="2">
    <source>
        <dbReference type="Proteomes" id="UP000799441"/>
    </source>
</evidence>
<organism evidence="1 2">
    <name type="scientific">Polychaeton citri CBS 116435</name>
    <dbReference type="NCBI Taxonomy" id="1314669"/>
    <lineage>
        <taxon>Eukaryota</taxon>
        <taxon>Fungi</taxon>
        <taxon>Dikarya</taxon>
        <taxon>Ascomycota</taxon>
        <taxon>Pezizomycotina</taxon>
        <taxon>Dothideomycetes</taxon>
        <taxon>Dothideomycetidae</taxon>
        <taxon>Capnodiales</taxon>
        <taxon>Capnodiaceae</taxon>
        <taxon>Polychaeton</taxon>
    </lineage>
</organism>
<dbReference type="Proteomes" id="UP000799441">
    <property type="component" value="Unassembled WGS sequence"/>
</dbReference>
<sequence>MINYSYDCIVFLSLDCTCSRTDYPMGGGVGMDLRKFNYCSLCNFYPSIFLALSSTDFTASAVHVCHARCLSMYSIHLAFPISPRMARDGISRLRATSKSDRSMRCCRSWLLHSCRSLWLYRSKPPTLARLRYLAPTLALCIALTTFRQRTCWLQRTAAVRPL</sequence>
<reference evidence="1" key="1">
    <citation type="journal article" date="2020" name="Stud. Mycol.">
        <title>101 Dothideomycetes genomes: a test case for predicting lifestyles and emergence of pathogens.</title>
        <authorList>
            <person name="Haridas S."/>
            <person name="Albert R."/>
            <person name="Binder M."/>
            <person name="Bloem J."/>
            <person name="Labutti K."/>
            <person name="Salamov A."/>
            <person name="Andreopoulos B."/>
            <person name="Baker S."/>
            <person name="Barry K."/>
            <person name="Bills G."/>
            <person name="Bluhm B."/>
            <person name="Cannon C."/>
            <person name="Castanera R."/>
            <person name="Culley D."/>
            <person name="Daum C."/>
            <person name="Ezra D."/>
            <person name="Gonzalez J."/>
            <person name="Henrissat B."/>
            <person name="Kuo A."/>
            <person name="Liang C."/>
            <person name="Lipzen A."/>
            <person name="Lutzoni F."/>
            <person name="Magnuson J."/>
            <person name="Mondo S."/>
            <person name="Nolan M."/>
            <person name="Ohm R."/>
            <person name="Pangilinan J."/>
            <person name="Park H.-J."/>
            <person name="Ramirez L."/>
            <person name="Alfaro M."/>
            <person name="Sun H."/>
            <person name="Tritt A."/>
            <person name="Yoshinaga Y."/>
            <person name="Zwiers L.-H."/>
            <person name="Turgeon B."/>
            <person name="Goodwin S."/>
            <person name="Spatafora J."/>
            <person name="Crous P."/>
            <person name="Grigoriev I."/>
        </authorList>
    </citation>
    <scope>NUCLEOTIDE SEQUENCE</scope>
    <source>
        <strain evidence="1">CBS 116435</strain>
    </source>
</reference>
<comment type="caution">
    <text evidence="1">The sequence shown here is derived from an EMBL/GenBank/DDBJ whole genome shotgun (WGS) entry which is preliminary data.</text>
</comment>
<gene>
    <name evidence="1" type="ORF">K431DRAFT_34868</name>
</gene>
<keyword evidence="2" id="KW-1185">Reference proteome</keyword>
<dbReference type="AlphaFoldDB" id="A0A9P4Q0W2"/>
<accession>A0A9P4Q0W2</accession>